<evidence type="ECO:0000256" key="1">
    <source>
        <dbReference type="SAM" id="MobiDB-lite"/>
    </source>
</evidence>
<feature type="region of interest" description="Disordered" evidence="1">
    <location>
        <begin position="1"/>
        <end position="33"/>
    </location>
</feature>
<comment type="caution">
    <text evidence="2">The sequence shown here is derived from an EMBL/GenBank/DDBJ whole genome shotgun (WGS) entry which is preliminary data.</text>
</comment>
<gene>
    <name evidence="2" type="ORF">A966_00315</name>
</gene>
<proteinExistence type="predicted"/>
<feature type="compositionally biased region" description="Low complexity" evidence="1">
    <location>
        <begin position="1"/>
        <end position="16"/>
    </location>
</feature>
<feature type="non-terminal residue" evidence="2">
    <location>
        <position position="1"/>
    </location>
</feature>
<sequence length="33" mass="3932">ETSENESNQNFNINNNDENKKLEEEYKDASKQQ</sequence>
<protein>
    <submittedName>
        <fullName evidence="2">Phage portal protein, HK97 family</fullName>
    </submittedName>
</protein>
<organism evidence="2 3">
    <name type="scientific">Brachyspira hampsonii 30446</name>
    <dbReference type="NCBI Taxonomy" id="1289135"/>
    <lineage>
        <taxon>Bacteria</taxon>
        <taxon>Pseudomonadati</taxon>
        <taxon>Spirochaetota</taxon>
        <taxon>Spirochaetia</taxon>
        <taxon>Brachyspirales</taxon>
        <taxon>Brachyspiraceae</taxon>
        <taxon>Brachyspira</taxon>
    </lineage>
</organism>
<dbReference type="Proteomes" id="UP000011663">
    <property type="component" value="Unassembled WGS sequence"/>
</dbReference>
<dbReference type="AlphaFoldDB" id="A0A2U4F461"/>
<accession>A0A2U4F461</accession>
<feature type="compositionally biased region" description="Basic and acidic residues" evidence="1">
    <location>
        <begin position="17"/>
        <end position="33"/>
    </location>
</feature>
<evidence type="ECO:0000313" key="2">
    <source>
        <dbReference type="EMBL" id="EKV58359.1"/>
    </source>
</evidence>
<dbReference type="EMBL" id="ALNZ01000003">
    <property type="protein sequence ID" value="EKV58359.1"/>
    <property type="molecule type" value="Genomic_DNA"/>
</dbReference>
<reference evidence="2 3" key="1">
    <citation type="submission" date="2012-07" db="EMBL/GenBank/DDBJ databases">
        <title>Genome sequence of Brachyspira sp. 30446, isolated from a pig with mucohaemorrhagic colitis.</title>
        <authorList>
            <person name="Rubin J.E."/>
            <person name="Fernando C."/>
            <person name="Harding J.C.S."/>
            <person name="Hill J.E."/>
        </authorList>
    </citation>
    <scope>NUCLEOTIDE SEQUENCE [LARGE SCALE GENOMIC DNA]</scope>
    <source>
        <strain evidence="2 3">30446</strain>
    </source>
</reference>
<name>A0A2U4F461_9SPIR</name>
<evidence type="ECO:0000313" key="3">
    <source>
        <dbReference type="Proteomes" id="UP000011663"/>
    </source>
</evidence>